<dbReference type="SMART" id="SM00928">
    <property type="entry name" value="NADH_4Fe-4S"/>
    <property type="match status" value="1"/>
</dbReference>
<dbReference type="SUPFAM" id="SSF142984">
    <property type="entry name" value="Nqo1 middle domain-like"/>
    <property type="match status" value="1"/>
</dbReference>
<dbReference type="PANTHER" id="PTHR43578">
    <property type="entry name" value="NADH-QUINONE OXIDOREDUCTASE SUBUNIT F"/>
    <property type="match status" value="1"/>
</dbReference>
<dbReference type="SUPFAM" id="SSF52833">
    <property type="entry name" value="Thioredoxin-like"/>
    <property type="match status" value="1"/>
</dbReference>
<dbReference type="InterPro" id="IPR036249">
    <property type="entry name" value="Thioredoxin-like_sf"/>
</dbReference>
<dbReference type="PROSITE" id="PS00645">
    <property type="entry name" value="COMPLEX1_51K_2"/>
    <property type="match status" value="1"/>
</dbReference>
<dbReference type="Proteomes" id="UP000663570">
    <property type="component" value="Chromosome"/>
</dbReference>
<dbReference type="PANTHER" id="PTHR43578:SF3">
    <property type="entry name" value="NADH-QUINONE OXIDOREDUCTASE SUBUNIT F"/>
    <property type="match status" value="1"/>
</dbReference>
<comment type="similarity">
    <text evidence="2">Belongs to the complex I 51 kDa subunit family.</text>
</comment>
<reference evidence="8 9" key="1">
    <citation type="submission" date="2021-02" db="EMBL/GenBank/DDBJ databases">
        <title>Niveibacterium changnyeongensis HC41.</title>
        <authorList>
            <person name="Kang M."/>
        </authorList>
    </citation>
    <scope>NUCLEOTIDE SEQUENCE [LARGE SCALE GENOMIC DNA]</scope>
    <source>
        <strain evidence="8 9">HC41</strain>
    </source>
</reference>
<sequence>MASPLGQSTTLHDIAARHLHARHRLLQMLREVQATRSYVPEEAIQFFAHVLNLPIARVRGCVEFYSFLHTTPRGQFDVYFSDSVTDRMAGSQIVAKRLAERLGVTFDKPRPDGRVTVSLTSCTGHCEQAPAGLVNGRVFTRMTEARIEKMASLIEHRVPVSEWPADWFHVDDGIRERGITLDTFIPPGEAIRTALARGLPATLDEVEHSGLQGRGGAGFPVGRKWRGAYEMKGTHYITCNADEGEPGTFKDRVLLAKYADELFEGMTIAGLLVGAKKGYVYVRGEYEYMMEGLQTVLAERRAAGLLGDNVCESGLDFDLRIHLGAGAYVCGEQSALLESLEGKRGIPRVRPPSAVKIGLFGQSTINNNVESFVQAAQIAWKGAEWFSSHGEAKSRGTKLLSVAGDCMRPGIYELPLGTTVRELLARCGGENAKAVQVGGPAGTCVGRDEFDRRVSYADLATGGSIMVFNDLRDMVDVARQFAHFFAHESCGFCTPCRVGTQMLKHYADKIADGQGTKRDLEQVRSLCDFVKGYSHCGLGETAPNTLLDTMKSFPEEYSSRLLAEADFVPDFDLDASVTESRALTGRQDQLDQIHSD</sequence>
<evidence type="ECO:0000313" key="8">
    <source>
        <dbReference type="EMBL" id="QSI79005.1"/>
    </source>
</evidence>
<dbReference type="InterPro" id="IPR037207">
    <property type="entry name" value="Nuop51_4Fe4S-bd_sf"/>
</dbReference>
<keyword evidence="3" id="KW-0004">4Fe-4S</keyword>
<dbReference type="Pfam" id="PF01512">
    <property type="entry name" value="Complex1_51K"/>
    <property type="match status" value="1"/>
</dbReference>
<dbReference type="Gene3D" id="1.20.1440.230">
    <property type="entry name" value="NADH-ubiquinone oxidoreductase 51kDa subunit, iron-sulphur binding domain"/>
    <property type="match status" value="1"/>
</dbReference>
<evidence type="ECO:0000256" key="1">
    <source>
        <dbReference type="ARBA" id="ARBA00001917"/>
    </source>
</evidence>
<dbReference type="RefSeq" id="WP_206256310.1">
    <property type="nucleotide sequence ID" value="NZ_CP071060.1"/>
</dbReference>
<dbReference type="InterPro" id="IPR019575">
    <property type="entry name" value="Nuop51_4Fe4S-bd"/>
</dbReference>
<proteinExistence type="inferred from homology"/>
<evidence type="ECO:0000256" key="6">
    <source>
        <dbReference type="ARBA" id="ARBA00023014"/>
    </source>
</evidence>
<evidence type="ECO:0000259" key="7">
    <source>
        <dbReference type="SMART" id="SM00928"/>
    </source>
</evidence>
<evidence type="ECO:0000256" key="5">
    <source>
        <dbReference type="ARBA" id="ARBA00023004"/>
    </source>
</evidence>
<dbReference type="InterPro" id="IPR001949">
    <property type="entry name" value="NADH-UbQ_OxRdtase_51kDa_CS"/>
</dbReference>
<dbReference type="SUPFAM" id="SSF140490">
    <property type="entry name" value="Nqo1C-terminal domain-like"/>
    <property type="match status" value="1"/>
</dbReference>
<feature type="domain" description="NADH-ubiquinone oxidoreductase 51kDa subunit iron-sulphur binding" evidence="7">
    <location>
        <begin position="475"/>
        <end position="520"/>
    </location>
</feature>
<keyword evidence="4" id="KW-0479">Metal-binding</keyword>
<name>A0ABX7MB81_9RHOO</name>
<keyword evidence="6" id="KW-0411">Iron-sulfur</keyword>
<evidence type="ECO:0000256" key="2">
    <source>
        <dbReference type="ARBA" id="ARBA00007523"/>
    </source>
</evidence>
<dbReference type="InterPro" id="IPR019554">
    <property type="entry name" value="Soluble_ligand-bd"/>
</dbReference>
<dbReference type="SUPFAM" id="SSF142019">
    <property type="entry name" value="Nqo1 FMN-binding domain-like"/>
    <property type="match status" value="1"/>
</dbReference>
<dbReference type="Pfam" id="PF01257">
    <property type="entry name" value="2Fe-2S_thioredx"/>
    <property type="match status" value="1"/>
</dbReference>
<organism evidence="8 9">
    <name type="scientific">Niveibacterium microcysteis</name>
    <dbReference type="NCBI Taxonomy" id="2811415"/>
    <lineage>
        <taxon>Bacteria</taxon>
        <taxon>Pseudomonadati</taxon>
        <taxon>Pseudomonadota</taxon>
        <taxon>Betaproteobacteria</taxon>
        <taxon>Rhodocyclales</taxon>
        <taxon>Rhodocyclaceae</taxon>
        <taxon>Niveibacterium</taxon>
    </lineage>
</organism>
<dbReference type="Pfam" id="PF10531">
    <property type="entry name" value="SLBB"/>
    <property type="match status" value="1"/>
</dbReference>
<dbReference type="Gene3D" id="3.40.30.10">
    <property type="entry name" value="Glutaredoxin"/>
    <property type="match status" value="1"/>
</dbReference>
<evidence type="ECO:0000256" key="3">
    <source>
        <dbReference type="ARBA" id="ARBA00022485"/>
    </source>
</evidence>
<dbReference type="EMBL" id="CP071060">
    <property type="protein sequence ID" value="QSI79005.1"/>
    <property type="molecule type" value="Genomic_DNA"/>
</dbReference>
<dbReference type="InterPro" id="IPR037225">
    <property type="entry name" value="Nuo51_FMN-bd_sf"/>
</dbReference>
<evidence type="ECO:0000313" key="9">
    <source>
        <dbReference type="Proteomes" id="UP000663570"/>
    </source>
</evidence>
<dbReference type="InterPro" id="IPR041921">
    <property type="entry name" value="NuoE_N"/>
</dbReference>
<dbReference type="Pfam" id="PF10589">
    <property type="entry name" value="NADH_4Fe-4S"/>
    <property type="match status" value="1"/>
</dbReference>
<comment type="cofactor">
    <cofactor evidence="1">
        <name>FMN</name>
        <dbReference type="ChEBI" id="CHEBI:58210"/>
    </cofactor>
</comment>
<accession>A0ABX7MB81</accession>
<evidence type="ECO:0000256" key="4">
    <source>
        <dbReference type="ARBA" id="ARBA00022723"/>
    </source>
</evidence>
<protein>
    <submittedName>
        <fullName evidence="8">NAD(P)H-dependent oxidoreductase subunit E</fullName>
    </submittedName>
</protein>
<dbReference type="Gene3D" id="3.40.50.11540">
    <property type="entry name" value="NADH-ubiquinone oxidoreductase 51kDa subunit"/>
    <property type="match status" value="1"/>
</dbReference>
<keyword evidence="5" id="KW-0408">Iron</keyword>
<keyword evidence="9" id="KW-1185">Reference proteome</keyword>
<dbReference type="InterPro" id="IPR011538">
    <property type="entry name" value="Nuo51_FMN-bd"/>
</dbReference>
<gene>
    <name evidence="8" type="ORF">JY500_10490</name>
</gene>
<dbReference type="Gene3D" id="1.10.10.1590">
    <property type="entry name" value="NADH-quinone oxidoreductase subunit E"/>
    <property type="match status" value="1"/>
</dbReference>
<dbReference type="Gene3D" id="3.10.20.600">
    <property type="match status" value="1"/>
</dbReference>